<gene>
    <name evidence="1" type="ORF">J2S74_000141</name>
</gene>
<evidence type="ECO:0008006" key="3">
    <source>
        <dbReference type="Google" id="ProtNLM"/>
    </source>
</evidence>
<dbReference type="Proteomes" id="UP001230005">
    <property type="component" value="Unassembled WGS sequence"/>
</dbReference>
<comment type="caution">
    <text evidence="1">The sequence shown here is derived from an EMBL/GenBank/DDBJ whole genome shotgun (WGS) entry which is preliminary data.</text>
</comment>
<dbReference type="InterPro" id="IPR032801">
    <property type="entry name" value="PXL2A/B/C"/>
</dbReference>
<protein>
    <recommendedName>
        <fullName evidence="3">Redoxin domain-containing protein</fullName>
    </recommendedName>
</protein>
<dbReference type="Pfam" id="PF13911">
    <property type="entry name" value="AhpC-TSA_2"/>
    <property type="match status" value="1"/>
</dbReference>
<sequence>MREHADTIQNKGVSIVAVIPADSNPMKEFLNVYGPYPFKIVGDPKLHAYKGLQLQRVSMAKSAKIISQYLFSGKVREIFPKDQEQMKIVKEAMFNQDVYQLGGTWLMDTTGEILWEHIDSEPSDHATIQTILSKIDEFLDQK</sequence>
<evidence type="ECO:0000313" key="2">
    <source>
        <dbReference type="Proteomes" id="UP001230005"/>
    </source>
</evidence>
<dbReference type="RefSeq" id="WP_307320568.1">
    <property type="nucleotide sequence ID" value="NZ_JAUSUG010000001.1"/>
</dbReference>
<organism evidence="1 2">
    <name type="scientific">Evansella vedderi</name>
    <dbReference type="NCBI Taxonomy" id="38282"/>
    <lineage>
        <taxon>Bacteria</taxon>
        <taxon>Bacillati</taxon>
        <taxon>Bacillota</taxon>
        <taxon>Bacilli</taxon>
        <taxon>Bacillales</taxon>
        <taxon>Bacillaceae</taxon>
        <taxon>Evansella</taxon>
    </lineage>
</organism>
<name>A0ABT9ZNK2_9BACI</name>
<reference evidence="1 2" key="1">
    <citation type="submission" date="2023-07" db="EMBL/GenBank/DDBJ databases">
        <title>Genomic Encyclopedia of Type Strains, Phase IV (KMG-IV): sequencing the most valuable type-strain genomes for metagenomic binning, comparative biology and taxonomic classification.</title>
        <authorList>
            <person name="Goeker M."/>
        </authorList>
    </citation>
    <scope>NUCLEOTIDE SEQUENCE [LARGE SCALE GENOMIC DNA]</scope>
    <source>
        <strain evidence="1 2">DSM 9768</strain>
    </source>
</reference>
<evidence type="ECO:0000313" key="1">
    <source>
        <dbReference type="EMBL" id="MDQ0252769.1"/>
    </source>
</evidence>
<proteinExistence type="predicted"/>
<dbReference type="EMBL" id="JAUSUG010000001">
    <property type="protein sequence ID" value="MDQ0252769.1"/>
    <property type="molecule type" value="Genomic_DNA"/>
</dbReference>
<keyword evidence="2" id="KW-1185">Reference proteome</keyword>
<accession>A0ABT9ZNK2</accession>
<dbReference type="Gene3D" id="3.40.30.10">
    <property type="entry name" value="Glutaredoxin"/>
    <property type="match status" value="1"/>
</dbReference>